<comment type="cofactor">
    <cofactor evidence="8">
        <name>a divalent metal cation</name>
        <dbReference type="ChEBI" id="CHEBI:60240"/>
    </cofactor>
    <text evidence="8">Binds 2 divalent metal cations per subunit.</text>
</comment>
<feature type="binding site" evidence="8">
    <location>
        <position position="199"/>
    </location>
    <ligand>
        <name>Zn(2+)</name>
        <dbReference type="ChEBI" id="CHEBI:29105"/>
        <label>2</label>
    </ligand>
</feature>
<dbReference type="STRING" id="1440774.Y900_021215"/>
<name>A0A064CRF4_9MYCO</name>
<dbReference type="RefSeq" id="WP_036344228.1">
    <property type="nucleotide sequence ID" value="NZ_JALN02000001.1"/>
</dbReference>
<dbReference type="AlphaFoldDB" id="A0A064CRF4"/>
<evidence type="ECO:0000313" key="10">
    <source>
        <dbReference type="Proteomes" id="UP000022835"/>
    </source>
</evidence>
<gene>
    <name evidence="9" type="ORF">Y900_021215</name>
</gene>
<dbReference type="Gene3D" id="3.40.630.10">
    <property type="entry name" value="Zn peptidases"/>
    <property type="match status" value="1"/>
</dbReference>
<evidence type="ECO:0000256" key="8">
    <source>
        <dbReference type="PIRSR" id="PIRSR001123-2"/>
    </source>
</evidence>
<comment type="similarity">
    <text evidence="1 6">Belongs to the peptidase M42 family.</text>
</comment>
<evidence type="ECO:0000313" key="9">
    <source>
        <dbReference type="EMBL" id="KDF01388.1"/>
    </source>
</evidence>
<evidence type="ECO:0000256" key="4">
    <source>
        <dbReference type="ARBA" id="ARBA00022723"/>
    </source>
</evidence>
<keyword evidence="3" id="KW-0645">Protease</keyword>
<dbReference type="InterPro" id="IPR023367">
    <property type="entry name" value="Peptidase_M42_dom2"/>
</dbReference>
<dbReference type="SUPFAM" id="SSF101821">
    <property type="entry name" value="Aminopeptidase/glucanase lid domain"/>
    <property type="match status" value="1"/>
</dbReference>
<feature type="binding site" evidence="8">
    <location>
        <position position="256"/>
    </location>
    <ligand>
        <name>Zn(2+)</name>
        <dbReference type="ChEBI" id="CHEBI:29105"/>
        <label>1</label>
    </ligand>
</feature>
<evidence type="ECO:0000256" key="5">
    <source>
        <dbReference type="ARBA" id="ARBA00022801"/>
    </source>
</evidence>
<sequence length="363" mass="39042">MTHDPHHSVRDLNRPLLQELLAAYGPVGQEDAVRDICRRELTPLVDEVWVDEAGNLVGLLRGSGDESHSPIRVMAHMDELSMLVKRINPDGTLHLTPLGTMYPGNFGLGPVAVLGNHGIVPAVLTLGSEHTTTESWRIWQTKPDRGDKSLDWHHVYVFTGRTTEELAAAGVRPGTRVCIDRSKRSLVEVGGYLGCYFMDDRASVTALLETARRLHADGRRAPADVYFVFTVSEEIGGIGGTYASHALPGDLTLALEVGPTEAEYSTTVGGGPIVAYSDEKSIYDKNIADRLMDIATKLDLSPQAAVLGAFESDASHSVAVGQTARSALLCLPTLSTHGYEVIPADAIPGMTNVLVEFVLAPTA</sequence>
<dbReference type="PANTHER" id="PTHR32481:SF0">
    <property type="entry name" value="AMINOPEPTIDASE YPDE-RELATED"/>
    <property type="match status" value="1"/>
</dbReference>
<dbReference type="GO" id="GO:0046872">
    <property type="term" value="F:metal ion binding"/>
    <property type="evidence" value="ECO:0007669"/>
    <property type="project" value="UniProtKB-UniRule"/>
</dbReference>
<proteinExistence type="inferred from homology"/>
<dbReference type="SUPFAM" id="SSF53187">
    <property type="entry name" value="Zn-dependent exopeptidases"/>
    <property type="match status" value="1"/>
</dbReference>
<comment type="caution">
    <text evidence="9">The sequence shown here is derived from an EMBL/GenBank/DDBJ whole genome shotgun (WGS) entry which is preliminary data.</text>
</comment>
<dbReference type="Pfam" id="PF05343">
    <property type="entry name" value="Peptidase_M42"/>
    <property type="match status" value="1"/>
</dbReference>
<organism evidence="9 10">
    <name type="scientific">Mycolicibacterium aromaticivorans JS19b1 = JCM 16368</name>
    <dbReference type="NCBI Taxonomy" id="1440774"/>
    <lineage>
        <taxon>Bacteria</taxon>
        <taxon>Bacillati</taxon>
        <taxon>Actinomycetota</taxon>
        <taxon>Actinomycetes</taxon>
        <taxon>Mycobacteriales</taxon>
        <taxon>Mycobacteriaceae</taxon>
        <taxon>Mycolicibacterium</taxon>
    </lineage>
</organism>
<keyword evidence="4 8" id="KW-0479">Metal-binding</keyword>
<evidence type="ECO:0000256" key="6">
    <source>
        <dbReference type="PIRNR" id="PIRNR001123"/>
    </source>
</evidence>
<dbReference type="InterPro" id="IPR051464">
    <property type="entry name" value="Peptidase_M42_aminopept"/>
</dbReference>
<feature type="binding site" evidence="8">
    <location>
        <position position="199"/>
    </location>
    <ligand>
        <name>Zn(2+)</name>
        <dbReference type="ChEBI" id="CHEBI:29105"/>
        <label>1</label>
    </ligand>
</feature>
<feature type="binding site" evidence="8">
    <location>
        <position position="234"/>
    </location>
    <ligand>
        <name>Zn(2+)</name>
        <dbReference type="ChEBI" id="CHEBI:29105"/>
        <label>2</label>
    </ligand>
</feature>
<evidence type="ECO:0000256" key="2">
    <source>
        <dbReference type="ARBA" id="ARBA00022438"/>
    </source>
</evidence>
<evidence type="ECO:0000256" key="3">
    <source>
        <dbReference type="ARBA" id="ARBA00022670"/>
    </source>
</evidence>
<dbReference type="PANTHER" id="PTHR32481">
    <property type="entry name" value="AMINOPEPTIDASE"/>
    <property type="match status" value="1"/>
</dbReference>
<keyword evidence="10" id="KW-1185">Reference proteome</keyword>
<reference evidence="9" key="1">
    <citation type="submission" date="2014-05" db="EMBL/GenBank/DDBJ databases">
        <title>Genome sequence of Mycobacterium aromaticivorans strain JS19b1T (= DSM 45407T).</title>
        <authorList>
            <person name="Kwak Y."/>
            <person name="Park G.-S."/>
            <person name="Li Q.X."/>
            <person name="Lee S.-E."/>
            <person name="Shin J.-H."/>
        </authorList>
    </citation>
    <scope>NUCLEOTIDE SEQUENCE [LARGE SCALE GENOMIC DNA]</scope>
    <source>
        <strain evidence="9">JS19b1</strain>
    </source>
</reference>
<evidence type="ECO:0000256" key="7">
    <source>
        <dbReference type="PIRSR" id="PIRSR001123-1"/>
    </source>
</evidence>
<accession>A0A064CRF4</accession>
<dbReference type="EMBL" id="JALN02000001">
    <property type="protein sequence ID" value="KDF01388.1"/>
    <property type="molecule type" value="Genomic_DNA"/>
</dbReference>
<keyword evidence="2" id="KW-0031">Aminopeptidase</keyword>
<dbReference type="OrthoDB" id="9772053at2"/>
<dbReference type="GO" id="GO:0006508">
    <property type="term" value="P:proteolysis"/>
    <property type="evidence" value="ECO:0007669"/>
    <property type="project" value="UniProtKB-KW"/>
</dbReference>
<dbReference type="GO" id="GO:0004177">
    <property type="term" value="F:aminopeptidase activity"/>
    <property type="evidence" value="ECO:0007669"/>
    <property type="project" value="UniProtKB-UniRule"/>
</dbReference>
<feature type="binding site" evidence="8">
    <location>
        <position position="337"/>
    </location>
    <ligand>
        <name>Zn(2+)</name>
        <dbReference type="ChEBI" id="CHEBI:29105"/>
        <label>2</label>
    </ligand>
</feature>
<evidence type="ECO:0000256" key="1">
    <source>
        <dbReference type="ARBA" id="ARBA00006272"/>
    </source>
</evidence>
<protein>
    <submittedName>
        <fullName evidence="9">Peptidase M42</fullName>
    </submittedName>
</protein>
<feature type="active site" description="Proton acceptor" evidence="7">
    <location>
        <position position="233"/>
    </location>
</feature>
<dbReference type="Gene3D" id="2.40.30.40">
    <property type="entry name" value="Peptidase M42, domain 2"/>
    <property type="match status" value="1"/>
</dbReference>
<dbReference type="PIRSF" id="PIRSF001123">
    <property type="entry name" value="PepA_GA"/>
    <property type="match status" value="1"/>
</dbReference>
<dbReference type="InterPro" id="IPR008007">
    <property type="entry name" value="Peptidase_M42"/>
</dbReference>
<feature type="binding site" evidence="8">
    <location>
        <position position="76"/>
    </location>
    <ligand>
        <name>Zn(2+)</name>
        <dbReference type="ChEBI" id="CHEBI:29105"/>
        <label>1</label>
    </ligand>
</feature>
<dbReference type="eggNOG" id="COG1363">
    <property type="taxonomic scope" value="Bacteria"/>
</dbReference>
<dbReference type="Proteomes" id="UP000022835">
    <property type="component" value="Unassembled WGS sequence"/>
</dbReference>
<keyword evidence="5" id="KW-0378">Hydrolase</keyword>